<name>A0A6N2MZQ2_SALVM</name>
<evidence type="ECO:0000256" key="1">
    <source>
        <dbReference type="SAM" id="Phobius"/>
    </source>
</evidence>
<reference evidence="2" key="1">
    <citation type="submission" date="2019-03" db="EMBL/GenBank/DDBJ databases">
        <authorList>
            <person name="Mank J."/>
            <person name="Almeida P."/>
        </authorList>
    </citation>
    <scope>NUCLEOTIDE SEQUENCE</scope>
    <source>
        <strain evidence="2">78183</strain>
    </source>
</reference>
<keyword evidence="1" id="KW-0812">Transmembrane</keyword>
<protein>
    <recommendedName>
        <fullName evidence="3">Malectin-like domain-containing protein</fullName>
    </recommendedName>
</protein>
<keyword evidence="1" id="KW-1133">Transmembrane helix</keyword>
<organism evidence="2">
    <name type="scientific">Salix viminalis</name>
    <name type="common">Common osier</name>
    <name type="synonym">Basket willow</name>
    <dbReference type="NCBI Taxonomy" id="40686"/>
    <lineage>
        <taxon>Eukaryota</taxon>
        <taxon>Viridiplantae</taxon>
        <taxon>Streptophyta</taxon>
        <taxon>Embryophyta</taxon>
        <taxon>Tracheophyta</taxon>
        <taxon>Spermatophyta</taxon>
        <taxon>Magnoliopsida</taxon>
        <taxon>eudicotyledons</taxon>
        <taxon>Gunneridae</taxon>
        <taxon>Pentapetalae</taxon>
        <taxon>rosids</taxon>
        <taxon>fabids</taxon>
        <taxon>Malpighiales</taxon>
        <taxon>Salicaceae</taxon>
        <taxon>Saliceae</taxon>
        <taxon>Salix</taxon>
    </lineage>
</organism>
<proteinExistence type="predicted"/>
<evidence type="ECO:0000313" key="2">
    <source>
        <dbReference type="EMBL" id="VFU60050.1"/>
    </source>
</evidence>
<keyword evidence="1" id="KW-0472">Membrane</keyword>
<dbReference type="EMBL" id="CAADRP010002041">
    <property type="protein sequence ID" value="VFU60050.1"/>
    <property type="molecule type" value="Genomic_DNA"/>
</dbReference>
<sequence length="97" mass="11207">MYRTWNQSVSSESTGNTPYLPGVKIKYTVETPAYSAPYYALNGPEPNVNKNYNLTWLFQLMLVFIISLDSTFVRLGRRSKLKMISIFNIHQQPNSRV</sequence>
<feature type="transmembrane region" description="Helical" evidence="1">
    <location>
        <begin position="56"/>
        <end position="75"/>
    </location>
</feature>
<evidence type="ECO:0008006" key="3">
    <source>
        <dbReference type="Google" id="ProtNLM"/>
    </source>
</evidence>
<gene>
    <name evidence="2" type="ORF">SVIM_LOCUS444251</name>
</gene>
<dbReference type="AlphaFoldDB" id="A0A6N2MZQ2"/>
<accession>A0A6N2MZQ2</accession>